<evidence type="ECO:0000259" key="2">
    <source>
        <dbReference type="Pfam" id="PF13340"/>
    </source>
</evidence>
<accession>A0ABQ6DMK6</accession>
<evidence type="ECO:0000256" key="1">
    <source>
        <dbReference type="SAM" id="MobiDB-lite"/>
    </source>
</evidence>
<proteinExistence type="predicted"/>
<organism evidence="3 4">
    <name type="scientific">Methylobacterium oxalidis</name>
    <dbReference type="NCBI Taxonomy" id="944322"/>
    <lineage>
        <taxon>Bacteria</taxon>
        <taxon>Pseudomonadati</taxon>
        <taxon>Pseudomonadota</taxon>
        <taxon>Alphaproteobacteria</taxon>
        <taxon>Hyphomicrobiales</taxon>
        <taxon>Methylobacteriaceae</taxon>
        <taxon>Methylobacterium</taxon>
    </lineage>
</organism>
<dbReference type="EMBL" id="BSPK01000069">
    <property type="protein sequence ID" value="GLS65370.1"/>
    <property type="molecule type" value="Genomic_DNA"/>
</dbReference>
<reference evidence="4" key="1">
    <citation type="journal article" date="2019" name="Int. J. Syst. Evol. Microbiol.">
        <title>The Global Catalogue of Microorganisms (GCM) 10K type strain sequencing project: providing services to taxonomists for standard genome sequencing and annotation.</title>
        <authorList>
            <consortium name="The Broad Institute Genomics Platform"/>
            <consortium name="The Broad Institute Genome Sequencing Center for Infectious Disease"/>
            <person name="Wu L."/>
            <person name="Ma J."/>
        </authorList>
    </citation>
    <scope>NUCLEOTIDE SEQUENCE [LARGE SCALE GENOMIC DNA]</scope>
    <source>
        <strain evidence="4">NBRC 107715</strain>
    </source>
</reference>
<dbReference type="NCBIfam" id="NF033580">
    <property type="entry name" value="transpos_IS5_3"/>
    <property type="match status" value="1"/>
</dbReference>
<dbReference type="Proteomes" id="UP001156856">
    <property type="component" value="Unassembled WGS sequence"/>
</dbReference>
<feature type="domain" description="Insertion element IS402-like" evidence="2">
    <location>
        <begin position="11"/>
        <end position="81"/>
    </location>
</feature>
<dbReference type="PANTHER" id="PTHR46637:SF1">
    <property type="entry name" value="BLL5188 PROTEIN"/>
    <property type="match status" value="1"/>
</dbReference>
<dbReference type="PANTHER" id="PTHR46637">
    <property type="entry name" value="TIS1421-TRANSPOSASE PROTEIN A"/>
    <property type="match status" value="1"/>
</dbReference>
<gene>
    <name evidence="3" type="ORF">GCM10007888_37520</name>
</gene>
<protein>
    <submittedName>
        <fullName evidence="3">Transposase</fullName>
    </submittedName>
</protein>
<keyword evidence="4" id="KW-1185">Reference proteome</keyword>
<evidence type="ECO:0000313" key="4">
    <source>
        <dbReference type="Proteomes" id="UP001156856"/>
    </source>
</evidence>
<dbReference type="Pfam" id="PF13340">
    <property type="entry name" value="DUF4096"/>
    <property type="match status" value="1"/>
</dbReference>
<dbReference type="InterPro" id="IPR025161">
    <property type="entry name" value="IS402-like_dom"/>
</dbReference>
<feature type="region of interest" description="Disordered" evidence="1">
    <location>
        <begin position="104"/>
        <end position="145"/>
    </location>
</feature>
<comment type="caution">
    <text evidence="3">The sequence shown here is derived from an EMBL/GenBank/DDBJ whole genome shotgun (WGS) entry which is preliminary data.</text>
</comment>
<sequence>MEAAIADLFWLSDEQWAVMAPFMPKDQPGPERKDDRQIISGILHVLTSGCRWRDCPSAYGPRTTVYNRFNRWSRRGFWKAMLAAPAKAGWSGEAAAIDSTYVRAHRSAHGGKGGRRPRPSARRAAARRPRSTRSPMSSAGPACSC</sequence>
<dbReference type="InterPro" id="IPR052909">
    <property type="entry name" value="Transposase_6_like"/>
</dbReference>
<name>A0ABQ6DMK6_9HYPH</name>
<feature type="compositionally biased region" description="Basic residues" evidence="1">
    <location>
        <begin position="104"/>
        <end position="131"/>
    </location>
</feature>
<evidence type="ECO:0000313" key="3">
    <source>
        <dbReference type="EMBL" id="GLS65370.1"/>
    </source>
</evidence>